<proteinExistence type="predicted"/>
<reference evidence="4" key="1">
    <citation type="submission" date="2018-12" db="EMBL/GenBank/DDBJ databases">
        <title>Tengunoibacter tsumagoiensis gen. nov., sp. nov., Dictyobacter kobayashii sp. nov., D. alpinus sp. nov., and D. joshuensis sp. nov. and description of Dictyobacteraceae fam. nov. within the order Ktedonobacterales isolated from Tengu-no-mugimeshi.</title>
        <authorList>
            <person name="Wang C.M."/>
            <person name="Zheng Y."/>
            <person name="Sakai Y."/>
            <person name="Toyoda A."/>
            <person name="Minakuchi Y."/>
            <person name="Abe K."/>
            <person name="Yokota A."/>
            <person name="Yabe S."/>
        </authorList>
    </citation>
    <scope>NUCLEOTIDE SEQUENCE [LARGE SCALE GENOMIC DNA]</scope>
    <source>
        <strain evidence="4">Uno3</strain>
    </source>
</reference>
<accession>A0A401ZUD0</accession>
<dbReference type="InterPro" id="IPR023093">
    <property type="entry name" value="ScpA-like_C"/>
</dbReference>
<sequence length="278" mass="31321">MLEPLIPAASITEEPAQQARYIVHLPVFEGPLDLLLHLIEKRQMEITLISLMEVTDQYVAYLQGLEDGQMPLANMASFVSIAARLLFIKSQSLLPQAPRAEENEEMNTAVEMAEELQRHLIEYKLTKEIAHVLRKHEESGLQTHARSGLLAGIEAQLAWTPPTLVGMEASSLARAFQRLLELQTKENVAGTELMPTRKVRVSECIAAIRLHLQSRSSVLLSEILADESSRIVIIVTFIAVLEMWKWQRIEVSQEDPMGPLMLERGPLWNETGLEEELS</sequence>
<evidence type="ECO:0000313" key="3">
    <source>
        <dbReference type="EMBL" id="GCE10396.1"/>
    </source>
</evidence>
<organism evidence="3 4">
    <name type="scientific">Tengunoibacter tsumagoiensis</name>
    <dbReference type="NCBI Taxonomy" id="2014871"/>
    <lineage>
        <taxon>Bacteria</taxon>
        <taxon>Bacillati</taxon>
        <taxon>Chloroflexota</taxon>
        <taxon>Ktedonobacteria</taxon>
        <taxon>Ktedonobacterales</taxon>
        <taxon>Dictyobacteraceae</taxon>
        <taxon>Tengunoibacter</taxon>
    </lineage>
</organism>
<dbReference type="Proteomes" id="UP000287352">
    <property type="component" value="Unassembled WGS sequence"/>
</dbReference>
<dbReference type="PANTHER" id="PTHR33969">
    <property type="entry name" value="SEGREGATION AND CONDENSATION PROTEIN A"/>
    <property type="match status" value="1"/>
</dbReference>
<protein>
    <recommendedName>
        <fullName evidence="2">Segregation and condensation protein A</fullName>
    </recommendedName>
</protein>
<dbReference type="AlphaFoldDB" id="A0A401ZUD0"/>
<name>A0A401ZUD0_9CHLR</name>
<dbReference type="Gene3D" id="1.10.10.580">
    <property type="entry name" value="Structural maintenance of chromosome 1. Chain E"/>
    <property type="match status" value="1"/>
</dbReference>
<dbReference type="PANTHER" id="PTHR33969:SF2">
    <property type="entry name" value="SEGREGATION AND CONDENSATION PROTEIN A"/>
    <property type="match status" value="1"/>
</dbReference>
<gene>
    <name evidence="3" type="ORF">KTT_02550</name>
</gene>
<evidence type="ECO:0000256" key="1">
    <source>
        <dbReference type="ARBA" id="ARBA00022829"/>
    </source>
</evidence>
<comment type="caution">
    <text evidence="3">The sequence shown here is derived from an EMBL/GenBank/DDBJ whole genome shotgun (WGS) entry which is preliminary data.</text>
</comment>
<evidence type="ECO:0000256" key="2">
    <source>
        <dbReference type="ARBA" id="ARBA00044777"/>
    </source>
</evidence>
<keyword evidence="1" id="KW-0159">Chromosome partition</keyword>
<dbReference type="Gene3D" id="6.10.250.2410">
    <property type="match status" value="1"/>
</dbReference>
<dbReference type="RefSeq" id="WP_161975191.1">
    <property type="nucleotide sequence ID" value="NZ_BIFR01000001.1"/>
</dbReference>
<keyword evidence="4" id="KW-1185">Reference proteome</keyword>
<evidence type="ECO:0000313" key="4">
    <source>
        <dbReference type="Proteomes" id="UP000287352"/>
    </source>
</evidence>
<dbReference type="InterPro" id="IPR003768">
    <property type="entry name" value="ScpA"/>
</dbReference>
<dbReference type="EMBL" id="BIFR01000001">
    <property type="protein sequence ID" value="GCE10396.1"/>
    <property type="molecule type" value="Genomic_DNA"/>
</dbReference>
<dbReference type="GO" id="GO:0007059">
    <property type="term" value="P:chromosome segregation"/>
    <property type="evidence" value="ECO:0007669"/>
    <property type="project" value="UniProtKB-KW"/>
</dbReference>
<dbReference type="Pfam" id="PF02616">
    <property type="entry name" value="SMC_ScpA"/>
    <property type="match status" value="1"/>
</dbReference>